<dbReference type="Gene3D" id="3.30.110.170">
    <property type="entry name" value="Protein of unknown function (DUF541), domain 1"/>
    <property type="match status" value="1"/>
</dbReference>
<protein>
    <recommendedName>
        <fullName evidence="3">Outer membrane protein</fullName>
    </recommendedName>
</protein>
<name>A0A128A424_9ARCH</name>
<proteinExistence type="predicted"/>
<reference evidence="2" key="1">
    <citation type="submission" date="2015-10" db="EMBL/GenBank/DDBJ databases">
        <authorList>
            <person name="Lehtovirta-Morley L.E."/>
            <person name="Vieille C."/>
        </authorList>
    </citation>
    <scope>NUCLEOTIDE SEQUENCE [LARGE SCALE GENOMIC DNA]</scope>
</reference>
<dbReference type="Pfam" id="PF04402">
    <property type="entry name" value="SIMPL"/>
    <property type="match status" value="1"/>
</dbReference>
<dbReference type="InterPro" id="IPR007497">
    <property type="entry name" value="SIMPL/DUF541"/>
</dbReference>
<dbReference type="AlphaFoldDB" id="A0A128A424"/>
<dbReference type="PANTHER" id="PTHR34387">
    <property type="entry name" value="SLR1258 PROTEIN"/>
    <property type="match status" value="1"/>
</dbReference>
<gene>
    <name evidence="1" type="ORF">NDEV_1336</name>
</gene>
<dbReference type="EMBL" id="LN890280">
    <property type="protein sequence ID" value="CUR52101.1"/>
    <property type="molecule type" value="Genomic_DNA"/>
</dbReference>
<keyword evidence="2" id="KW-1185">Reference proteome</keyword>
<sequence>MTTQKKTVLATIAAILIVSTAVFASLEISNQGAYGQQAPVIPASRERTVFVTGSASSSVAPDLVTVQFGVDTEAKTAQDAISSNSQLMNSVVTAVQNIGITKDEISTAGFSIYPIYNDSIPDPNTGIHKSVLAGYRASNTLYVKTTKLSLAGNIVDSAVGAGANRVDNISFSLSPDKQQSMQDDLLSKAVLNAKSRAEKAIDPLGQKIIGVKMVSLSEFNVPSPVPMYYGGMAMADKSTPVFTSNQDVTTTVNVTFLIGDQ</sequence>
<dbReference type="Gene3D" id="3.30.70.2970">
    <property type="entry name" value="Protein of unknown function (DUF541), domain 2"/>
    <property type="match status" value="1"/>
</dbReference>
<dbReference type="KEGG" id="ndv:NDEV_1336"/>
<dbReference type="InterPro" id="IPR052022">
    <property type="entry name" value="26kDa_periplasmic_antigen"/>
</dbReference>
<evidence type="ECO:0000313" key="2">
    <source>
        <dbReference type="Proteomes" id="UP000196239"/>
    </source>
</evidence>
<dbReference type="GO" id="GO:0006974">
    <property type="term" value="P:DNA damage response"/>
    <property type="evidence" value="ECO:0007669"/>
    <property type="project" value="TreeGrafter"/>
</dbReference>
<accession>A0A128A424</accession>
<dbReference type="PANTHER" id="PTHR34387:SF2">
    <property type="entry name" value="SLR1258 PROTEIN"/>
    <property type="match status" value="1"/>
</dbReference>
<organism evidence="1 2">
    <name type="scientific">Nitrosotalea devaniterrae</name>
    <dbReference type="NCBI Taxonomy" id="1078905"/>
    <lineage>
        <taxon>Archaea</taxon>
        <taxon>Nitrososphaerota</taxon>
        <taxon>Nitrososphaeria</taxon>
        <taxon>Nitrosotaleales</taxon>
        <taxon>Nitrosotaleaceae</taxon>
        <taxon>Nitrosotalea</taxon>
    </lineage>
</organism>
<evidence type="ECO:0000313" key="1">
    <source>
        <dbReference type="EMBL" id="CUR52101.1"/>
    </source>
</evidence>
<evidence type="ECO:0008006" key="3">
    <source>
        <dbReference type="Google" id="ProtNLM"/>
    </source>
</evidence>
<dbReference type="Proteomes" id="UP000196239">
    <property type="component" value="Chromosome 1"/>
</dbReference>